<evidence type="ECO:0000313" key="10">
    <source>
        <dbReference type="EMBL" id="SHG45748.1"/>
    </source>
</evidence>
<gene>
    <name evidence="10" type="ORF">SAMN04488068_0277</name>
</gene>
<dbReference type="GO" id="GO:0032259">
    <property type="term" value="P:methylation"/>
    <property type="evidence" value="ECO:0007669"/>
    <property type="project" value="UniProtKB-KW"/>
</dbReference>
<feature type="domain" description="Post-SET" evidence="9">
    <location>
        <begin position="135"/>
        <end position="151"/>
    </location>
</feature>
<keyword evidence="11" id="KW-1185">Reference proteome</keyword>
<keyword evidence="4" id="KW-0808">Transferase</keyword>
<dbReference type="PANTHER" id="PTHR46223">
    <property type="entry name" value="HISTONE-LYSINE N-METHYLTRANSFERASE SUV39H"/>
    <property type="match status" value="1"/>
</dbReference>
<organism evidence="10 11">
    <name type="scientific">Hydrocarboniphaga daqingensis</name>
    <dbReference type="NCBI Taxonomy" id="490188"/>
    <lineage>
        <taxon>Bacteria</taxon>
        <taxon>Pseudomonadati</taxon>
        <taxon>Pseudomonadota</taxon>
        <taxon>Gammaproteobacteria</taxon>
        <taxon>Nevskiales</taxon>
        <taxon>Nevskiaceae</taxon>
        <taxon>Hydrocarboniphaga</taxon>
    </lineage>
</organism>
<dbReference type="Pfam" id="PF00856">
    <property type="entry name" value="SET"/>
    <property type="match status" value="1"/>
</dbReference>
<comment type="subcellular location">
    <subcellularLocation>
        <location evidence="1">Chromosome</location>
    </subcellularLocation>
</comment>
<evidence type="ECO:0000256" key="1">
    <source>
        <dbReference type="ARBA" id="ARBA00004286"/>
    </source>
</evidence>
<evidence type="ECO:0008006" key="12">
    <source>
        <dbReference type="Google" id="ProtNLM"/>
    </source>
</evidence>
<name>A0A1M5JZ10_9GAMM</name>
<feature type="domain" description="SET" evidence="8">
    <location>
        <begin position="3"/>
        <end position="122"/>
    </location>
</feature>
<dbReference type="GO" id="GO:0008168">
    <property type="term" value="F:methyltransferase activity"/>
    <property type="evidence" value="ECO:0007669"/>
    <property type="project" value="UniProtKB-KW"/>
</dbReference>
<dbReference type="OrthoDB" id="9790349at2"/>
<protein>
    <recommendedName>
        <fullName evidence="12">SET domain-containing protein</fullName>
    </recommendedName>
</protein>
<reference evidence="10 11" key="1">
    <citation type="submission" date="2016-11" db="EMBL/GenBank/DDBJ databases">
        <authorList>
            <person name="Jaros S."/>
            <person name="Januszkiewicz K."/>
            <person name="Wedrychowicz H."/>
        </authorList>
    </citation>
    <scope>NUCLEOTIDE SEQUENCE [LARGE SCALE GENOMIC DNA]</scope>
    <source>
        <strain evidence="10 11">CGMCC 1.7049</strain>
    </source>
</reference>
<dbReference type="Gene3D" id="2.170.270.10">
    <property type="entry name" value="SET domain"/>
    <property type="match status" value="1"/>
</dbReference>
<keyword evidence="6" id="KW-0479">Metal-binding</keyword>
<sequence>MTRTIIARRSPIHGTGVFAARKIKAGDDVVQYEGRLITHAYADKHYGDGGETGHTFLFTLNDRYIIDANVGGTDARWINHSCDPNCQAVLYEDDKGRKKKDRVVIEALRDIARGEELTYDYGITLEVRQTPRLKKIWECRCGSPKCTGTMLKSKRRAAVKD</sequence>
<keyword evidence="3" id="KW-0489">Methyltransferase</keyword>
<evidence type="ECO:0000256" key="3">
    <source>
        <dbReference type="ARBA" id="ARBA00022603"/>
    </source>
</evidence>
<dbReference type="Proteomes" id="UP000199758">
    <property type="component" value="Unassembled WGS sequence"/>
</dbReference>
<evidence type="ECO:0000259" key="9">
    <source>
        <dbReference type="PROSITE" id="PS50868"/>
    </source>
</evidence>
<keyword evidence="5" id="KW-0949">S-adenosyl-L-methionine</keyword>
<evidence type="ECO:0000256" key="5">
    <source>
        <dbReference type="ARBA" id="ARBA00022691"/>
    </source>
</evidence>
<dbReference type="GO" id="GO:0005694">
    <property type="term" value="C:chromosome"/>
    <property type="evidence" value="ECO:0007669"/>
    <property type="project" value="UniProtKB-SubCell"/>
</dbReference>
<dbReference type="GO" id="GO:0046872">
    <property type="term" value="F:metal ion binding"/>
    <property type="evidence" value="ECO:0007669"/>
    <property type="project" value="UniProtKB-KW"/>
</dbReference>
<proteinExistence type="predicted"/>
<dbReference type="EMBL" id="FQWZ01000001">
    <property type="protein sequence ID" value="SHG45748.1"/>
    <property type="molecule type" value="Genomic_DNA"/>
</dbReference>
<evidence type="ECO:0000256" key="7">
    <source>
        <dbReference type="ARBA" id="ARBA00022833"/>
    </source>
</evidence>
<dbReference type="InterPro" id="IPR003616">
    <property type="entry name" value="Post-SET_dom"/>
</dbReference>
<evidence type="ECO:0000313" key="11">
    <source>
        <dbReference type="Proteomes" id="UP000199758"/>
    </source>
</evidence>
<dbReference type="PANTHER" id="PTHR46223:SF3">
    <property type="entry name" value="HISTONE-LYSINE N-METHYLTRANSFERASE SET-23"/>
    <property type="match status" value="1"/>
</dbReference>
<dbReference type="InterPro" id="IPR050973">
    <property type="entry name" value="H3K9_Histone-Lys_N-MTase"/>
</dbReference>
<dbReference type="AlphaFoldDB" id="A0A1M5JZ10"/>
<evidence type="ECO:0000256" key="6">
    <source>
        <dbReference type="ARBA" id="ARBA00022723"/>
    </source>
</evidence>
<dbReference type="STRING" id="490188.SAMN04488068_0277"/>
<evidence type="ECO:0000256" key="2">
    <source>
        <dbReference type="ARBA" id="ARBA00022454"/>
    </source>
</evidence>
<dbReference type="PROSITE" id="PS50280">
    <property type="entry name" value="SET"/>
    <property type="match status" value="1"/>
</dbReference>
<dbReference type="InterPro" id="IPR001214">
    <property type="entry name" value="SET_dom"/>
</dbReference>
<dbReference type="SMART" id="SM00317">
    <property type="entry name" value="SET"/>
    <property type="match status" value="1"/>
</dbReference>
<dbReference type="RefSeq" id="WP_072892930.1">
    <property type="nucleotide sequence ID" value="NZ_FQWZ01000001.1"/>
</dbReference>
<accession>A0A1M5JZ10</accession>
<dbReference type="InterPro" id="IPR046341">
    <property type="entry name" value="SET_dom_sf"/>
</dbReference>
<keyword evidence="7" id="KW-0862">Zinc</keyword>
<dbReference type="SUPFAM" id="SSF82199">
    <property type="entry name" value="SET domain"/>
    <property type="match status" value="1"/>
</dbReference>
<dbReference type="PROSITE" id="PS50868">
    <property type="entry name" value="POST_SET"/>
    <property type="match status" value="1"/>
</dbReference>
<evidence type="ECO:0000259" key="8">
    <source>
        <dbReference type="PROSITE" id="PS50280"/>
    </source>
</evidence>
<evidence type="ECO:0000256" key="4">
    <source>
        <dbReference type="ARBA" id="ARBA00022679"/>
    </source>
</evidence>
<keyword evidence="2" id="KW-0158">Chromosome</keyword>